<comment type="similarity">
    <text evidence="4">Belongs to the ACTMAP family.</text>
</comment>
<evidence type="ECO:0000256" key="1">
    <source>
        <dbReference type="ARBA" id="ARBA00022438"/>
    </source>
</evidence>
<name>A0ABM0M664_SACKO</name>
<dbReference type="Proteomes" id="UP000694865">
    <property type="component" value="Unplaced"/>
</dbReference>
<evidence type="ECO:0000256" key="3">
    <source>
        <dbReference type="ARBA" id="ARBA00022801"/>
    </source>
</evidence>
<keyword evidence="3" id="KW-0378">Hydrolase</keyword>
<evidence type="ECO:0000313" key="10">
    <source>
        <dbReference type="RefSeq" id="XP_006815505.1"/>
    </source>
</evidence>
<accession>A0ABM0M664</accession>
<evidence type="ECO:0000256" key="6">
    <source>
        <dbReference type="ARBA" id="ARBA00034908"/>
    </source>
</evidence>
<keyword evidence="1" id="KW-0031">Aminopeptidase</keyword>
<dbReference type="PANTHER" id="PTHR28631">
    <property type="entry name" value="UPF0692 PROTEIN C19ORF54"/>
    <property type="match status" value="1"/>
</dbReference>
<organism evidence="9 10">
    <name type="scientific">Saccoglossus kowalevskii</name>
    <name type="common">Acorn worm</name>
    <dbReference type="NCBI Taxonomy" id="10224"/>
    <lineage>
        <taxon>Eukaryota</taxon>
        <taxon>Metazoa</taxon>
        <taxon>Hemichordata</taxon>
        <taxon>Enteropneusta</taxon>
        <taxon>Harrimaniidae</taxon>
        <taxon>Saccoglossus</taxon>
    </lineage>
</organism>
<comment type="catalytic activity">
    <reaction evidence="7">
        <text>N-terminal N(alpha)-acetyl-L-cysteinyl-L-aspartyl-[protein] + H2O = N-terminal L-aspartyl-[protein] + N-acetyl-L-cysteine</text>
        <dbReference type="Rhea" id="RHEA:74579"/>
        <dbReference type="Rhea" id="RHEA-COMP:12669"/>
        <dbReference type="Rhea" id="RHEA-COMP:18395"/>
        <dbReference type="ChEBI" id="CHEBI:15377"/>
        <dbReference type="ChEBI" id="CHEBI:64720"/>
        <dbReference type="ChEBI" id="CHEBI:78236"/>
        <dbReference type="ChEBI" id="CHEBI:193599"/>
    </reaction>
    <physiologicalReaction direction="left-to-right" evidence="7">
        <dbReference type="Rhea" id="RHEA:74580"/>
    </physiologicalReaction>
</comment>
<dbReference type="GeneID" id="100373060"/>
<keyword evidence="9" id="KW-1185">Reference proteome</keyword>
<gene>
    <name evidence="10" type="primary">LOC100373060</name>
</gene>
<proteinExistence type="inferred from homology"/>
<dbReference type="PANTHER" id="PTHR28631:SF1">
    <property type="entry name" value="ACTIN MATURATION PROTEASE"/>
    <property type="match status" value="1"/>
</dbReference>
<sequence length="275" mass="30143">MNRPEEPAKLILPPPPPPPPPAAPLFCKAVSMVTPSDASIKDTDPKEEIRQSIKRFVKCGLVALCMAANLLNGNNGTDLDVVFRHAQSLGYTCKGEMFSATTMGMLCNEAHQIDCTVKKNGLRDKTMILNHLSAGLPMLVPYDADFNHEPCCKQGQKAHWAVITGFLLGTADPISVGNHHCQQDEIIESLFHLPPKAVLLPSDVKCRQCYLFAKHGKSTHLQTWRYDAMENSNKQLTSLDPKIAKEIDNYLIPEGGIKAGLCNQIILLEQSTGCG</sequence>
<evidence type="ECO:0000256" key="5">
    <source>
        <dbReference type="ARBA" id="ARBA00034848"/>
    </source>
</evidence>
<evidence type="ECO:0000313" key="9">
    <source>
        <dbReference type="Proteomes" id="UP000694865"/>
    </source>
</evidence>
<evidence type="ECO:0000256" key="2">
    <source>
        <dbReference type="ARBA" id="ARBA00022670"/>
    </source>
</evidence>
<reference evidence="10" key="1">
    <citation type="submission" date="2025-08" db="UniProtKB">
        <authorList>
            <consortium name="RefSeq"/>
        </authorList>
    </citation>
    <scope>IDENTIFICATION</scope>
    <source>
        <tissue evidence="10">Testes</tissue>
    </source>
</reference>
<feature type="compositionally biased region" description="Pro residues" evidence="8">
    <location>
        <begin position="12"/>
        <end position="23"/>
    </location>
</feature>
<evidence type="ECO:0000256" key="7">
    <source>
        <dbReference type="ARBA" id="ARBA00049041"/>
    </source>
</evidence>
<dbReference type="RefSeq" id="XP_006815505.1">
    <property type="nucleotide sequence ID" value="XM_006815442.1"/>
</dbReference>
<dbReference type="InterPro" id="IPR040043">
    <property type="entry name" value="ACTMAP"/>
</dbReference>
<keyword evidence="2" id="KW-0645">Protease</keyword>
<protein>
    <recommendedName>
        <fullName evidence="5">Actin maturation protease</fullName>
    </recommendedName>
    <alternativeName>
        <fullName evidence="6">Actin aminopeptidase ACTMAP</fullName>
    </alternativeName>
</protein>
<feature type="region of interest" description="Disordered" evidence="8">
    <location>
        <begin position="1"/>
        <end position="23"/>
    </location>
</feature>
<evidence type="ECO:0000256" key="8">
    <source>
        <dbReference type="SAM" id="MobiDB-lite"/>
    </source>
</evidence>
<dbReference type="Pfam" id="PF21646">
    <property type="entry name" value="ACTMAP-like_C"/>
    <property type="match status" value="1"/>
</dbReference>
<evidence type="ECO:0000256" key="4">
    <source>
        <dbReference type="ARBA" id="ARBA00034725"/>
    </source>
</evidence>